<gene>
    <name evidence="3" type="ORF">KY290_017853</name>
</gene>
<dbReference type="EMBL" id="JAIVGD010000013">
    <property type="protein sequence ID" value="KAH0761780.1"/>
    <property type="molecule type" value="Genomic_DNA"/>
</dbReference>
<feature type="coiled-coil region" evidence="1">
    <location>
        <begin position="179"/>
        <end position="206"/>
    </location>
</feature>
<keyword evidence="1" id="KW-0175">Coiled coil</keyword>
<organism evidence="3 4">
    <name type="scientific">Solanum tuberosum</name>
    <name type="common">Potato</name>
    <dbReference type="NCBI Taxonomy" id="4113"/>
    <lineage>
        <taxon>Eukaryota</taxon>
        <taxon>Viridiplantae</taxon>
        <taxon>Streptophyta</taxon>
        <taxon>Embryophyta</taxon>
        <taxon>Tracheophyta</taxon>
        <taxon>Spermatophyta</taxon>
        <taxon>Magnoliopsida</taxon>
        <taxon>eudicotyledons</taxon>
        <taxon>Gunneridae</taxon>
        <taxon>Pentapetalae</taxon>
        <taxon>asterids</taxon>
        <taxon>lamiids</taxon>
        <taxon>Solanales</taxon>
        <taxon>Solanaceae</taxon>
        <taxon>Solanoideae</taxon>
        <taxon>Solaneae</taxon>
        <taxon>Solanum</taxon>
    </lineage>
</organism>
<proteinExistence type="predicted"/>
<evidence type="ECO:0000313" key="4">
    <source>
        <dbReference type="Proteomes" id="UP000826656"/>
    </source>
</evidence>
<protein>
    <submittedName>
        <fullName evidence="3">Uncharacterized protein</fullName>
    </submittedName>
</protein>
<evidence type="ECO:0000313" key="3">
    <source>
        <dbReference type="EMBL" id="KAH0761780.1"/>
    </source>
</evidence>
<keyword evidence="4" id="KW-1185">Reference proteome</keyword>
<sequence length="217" mass="25292">MEEGESIQEMRTRFSTITNELMFLEEPVTMWKQVTKILEILPRSWIDEVDNVYEAGDPEVLLFDAPFEHFQVQEMHRRNDGLTFKGENKRRDQVHDNDSEESEHPKDASMLAVNDYEDMFDATFAFMEKSDDEEAEKEKLRSLAAFLIDSIIELTTEKDLMNNSLDILHEEKVALVDQMSIVEEQLIVLEAKNLQLREKLKMLSEKCGRGKREASSL</sequence>
<feature type="region of interest" description="Disordered" evidence="2">
    <location>
        <begin position="81"/>
        <end position="108"/>
    </location>
</feature>
<dbReference type="Proteomes" id="UP000826656">
    <property type="component" value="Unassembled WGS sequence"/>
</dbReference>
<reference evidence="3 4" key="1">
    <citation type="journal article" date="2021" name="bioRxiv">
        <title>Chromosome-scale and haplotype-resolved genome assembly of a tetraploid potato cultivar.</title>
        <authorList>
            <person name="Sun H."/>
            <person name="Jiao W.-B."/>
            <person name="Krause K."/>
            <person name="Campoy J.A."/>
            <person name="Goel M."/>
            <person name="Folz-Donahue K."/>
            <person name="Kukat C."/>
            <person name="Huettel B."/>
            <person name="Schneeberger K."/>
        </authorList>
    </citation>
    <scope>NUCLEOTIDE SEQUENCE [LARGE SCALE GENOMIC DNA]</scope>
    <source>
        <strain evidence="3">SolTubOtavaFocal</strain>
        <tissue evidence="3">Leaves</tissue>
    </source>
</reference>
<feature type="compositionally biased region" description="Basic and acidic residues" evidence="2">
    <location>
        <begin position="81"/>
        <end position="107"/>
    </location>
</feature>
<accession>A0ABQ7VCI2</accession>
<name>A0ABQ7VCI2_SOLTU</name>
<comment type="caution">
    <text evidence="3">The sequence shown here is derived from an EMBL/GenBank/DDBJ whole genome shotgun (WGS) entry which is preliminary data.</text>
</comment>
<evidence type="ECO:0000256" key="1">
    <source>
        <dbReference type="SAM" id="Coils"/>
    </source>
</evidence>
<evidence type="ECO:0000256" key="2">
    <source>
        <dbReference type="SAM" id="MobiDB-lite"/>
    </source>
</evidence>